<reference evidence="2 3" key="1">
    <citation type="submission" date="2019-04" db="EMBL/GenBank/DDBJ databases">
        <title>Sphingobacterium olei sp. nov., isolated from oil-contaminated soil.</title>
        <authorList>
            <person name="Liu B."/>
        </authorList>
    </citation>
    <scope>NUCLEOTIDE SEQUENCE [LARGE SCALE GENOMIC DNA]</scope>
    <source>
        <strain evidence="2 3">Y3L14</strain>
    </source>
</reference>
<feature type="domain" description="FAS1" evidence="1">
    <location>
        <begin position="512"/>
        <end position="645"/>
    </location>
</feature>
<feature type="domain" description="FAS1" evidence="1">
    <location>
        <begin position="38"/>
        <end position="208"/>
    </location>
</feature>
<dbReference type="PANTHER" id="PTHR10900">
    <property type="entry name" value="PERIOSTIN-RELATED"/>
    <property type="match status" value="1"/>
</dbReference>
<evidence type="ECO:0000313" key="3">
    <source>
        <dbReference type="Proteomes" id="UP000309872"/>
    </source>
</evidence>
<dbReference type="Pfam" id="PF02469">
    <property type="entry name" value="Fasciclin"/>
    <property type="match status" value="2"/>
</dbReference>
<dbReference type="PANTHER" id="PTHR10900:SF77">
    <property type="entry name" value="FI19380P1"/>
    <property type="match status" value="1"/>
</dbReference>
<dbReference type="InterPro" id="IPR036378">
    <property type="entry name" value="FAS1_dom_sf"/>
</dbReference>
<dbReference type="InterPro" id="IPR000782">
    <property type="entry name" value="FAS1_domain"/>
</dbReference>
<sequence>MHSLYSRGLYIAMIICCCFFQSCNKEFMDYYNPESTLGNNILGILEEKGEFDLFITLIDKADLRKTLGESAIYTCLAPRDEYVRAYFLDHLGYTTIDEVPLPDIRAYINYHFINGMYYMHDLEKRYHTTDVLINKSRITNYKTRTEGKVSGKSIRVFTPSFFSTQAADYSFMFGENGSDYRIEGVKLSAVDRDIDARNGVVHVLDAPLYPSRRTDLALKNDPELSMFSQWVEKHAQFMLGDMDENGNVDTTLYKNYSFGRNLADENTLSTIFAPTNEAISAYFAPYMDMIHNTLDSVPVHVMYSFIRSSIHANLWYKSDLERSIPEWSSLSGFIQYANPVLDAITGVTHASNSFIYKVNTLMESPDMHSVRSGIMMQYKRYSQWYWMLTNRNLGAGLVDGLYYQHSPKTLLVQSDEVWGFPFAQDMEPLEQELRYQQCRTGIFNLDIRADGGFRKRFYPTDHGFVLFDNDQFEDYSGHKVNLLTKNPVWEKSNGAIYEIDGFLNPIDRLDNTITVIRKMEQEQQLSTFLAIVNKSGLAGELQLTGFFSYSVFAPSNAALSAAGISAATLNEAQARTLVNRYIIANRFIFTDGVFNGQIANKNGEQLVFGGAWDTFSASYQGNMAMVSKGNVQASNGVLHIINNVL</sequence>
<dbReference type="InterPro" id="IPR050904">
    <property type="entry name" value="Adhesion/Biosynth-related"/>
</dbReference>
<evidence type="ECO:0000259" key="1">
    <source>
        <dbReference type="PROSITE" id="PS50213"/>
    </source>
</evidence>
<dbReference type="SUPFAM" id="SSF82153">
    <property type="entry name" value="FAS1 domain"/>
    <property type="match status" value="3"/>
</dbReference>
<dbReference type="Gene3D" id="2.30.180.10">
    <property type="entry name" value="FAS1 domain"/>
    <property type="match status" value="2"/>
</dbReference>
<dbReference type="Proteomes" id="UP000309872">
    <property type="component" value="Unassembled WGS sequence"/>
</dbReference>
<dbReference type="PROSITE" id="PS51257">
    <property type="entry name" value="PROKAR_LIPOPROTEIN"/>
    <property type="match status" value="1"/>
</dbReference>
<protein>
    <submittedName>
        <fullName evidence="2">Fasciclin domain-containing protein</fullName>
    </submittedName>
</protein>
<dbReference type="PROSITE" id="PS50213">
    <property type="entry name" value="FAS1"/>
    <property type="match status" value="2"/>
</dbReference>
<name>A0A4U0H2C1_9SPHI</name>
<proteinExistence type="predicted"/>
<keyword evidence="3" id="KW-1185">Reference proteome</keyword>
<organism evidence="2 3">
    <name type="scientific">Sphingobacterium alkalisoli</name>
    <dbReference type="NCBI Taxonomy" id="1874115"/>
    <lineage>
        <taxon>Bacteria</taxon>
        <taxon>Pseudomonadati</taxon>
        <taxon>Bacteroidota</taxon>
        <taxon>Sphingobacteriia</taxon>
        <taxon>Sphingobacteriales</taxon>
        <taxon>Sphingobacteriaceae</taxon>
        <taxon>Sphingobacterium</taxon>
    </lineage>
</organism>
<gene>
    <name evidence="2" type="ORF">FAZ19_11630</name>
</gene>
<evidence type="ECO:0000313" key="2">
    <source>
        <dbReference type="EMBL" id="TJY65763.1"/>
    </source>
</evidence>
<dbReference type="OrthoDB" id="659398at2"/>
<dbReference type="EMBL" id="SUKA01000003">
    <property type="protein sequence ID" value="TJY65763.1"/>
    <property type="molecule type" value="Genomic_DNA"/>
</dbReference>
<dbReference type="AlphaFoldDB" id="A0A4U0H2C1"/>
<comment type="caution">
    <text evidence="2">The sequence shown here is derived from an EMBL/GenBank/DDBJ whole genome shotgun (WGS) entry which is preliminary data.</text>
</comment>
<accession>A0A4U0H2C1</accession>